<evidence type="ECO:0000313" key="2">
    <source>
        <dbReference type="Proteomes" id="UP000244066"/>
    </source>
</evidence>
<reference evidence="1 2" key="1">
    <citation type="submission" date="2017-04" db="EMBL/GenBank/DDBJ databases">
        <title>Draft Aigarchaeota genome from a New Zealand hot spring.</title>
        <authorList>
            <person name="Reysenbach A.-L."/>
            <person name="Donaho J.A."/>
            <person name="Gerhart J."/>
            <person name="Kelley J.F."/>
            <person name="Kouba K."/>
            <person name="Podar M."/>
            <person name="Stott M."/>
        </authorList>
    </citation>
    <scope>NUCLEOTIDE SEQUENCE [LARGE SCALE GENOMIC DNA]</scope>
    <source>
        <strain evidence="1">NZ13_MG1</strain>
    </source>
</reference>
<protein>
    <recommendedName>
        <fullName evidence="3">Polymerase nucleotidyl transferase domain-containing protein</fullName>
    </recommendedName>
</protein>
<sequence length="347" mass="39561">MRRFRDKDYVETHEEWFFCVVGESHPHDKLVAYLKYLPGDGQWSRQGKSFRRAISIYSMQELMSTIQFLKKNKPEYVFYDETTGVEMSCVPLGRISKHYRCDERLRSILEGHDLDELEGKARELVESIADASGVGFENLGITGSILLKIHHPGSDIDIVIYGKENFWKVMQSLDSIDGVKPLDGVMLSEWVKRASARYPIPKGELSKISKFLKNKRIYKGTPFSIHGVRLDWEVTRSYGEVIYRKVGLAKIRAKIADASESCFTPAIYRLSDVEADEGYATDVEALACFDGTFTAMFDSGTYIEAFGKVEEVLDLRDKRSTKWLVIGTFEGMNREYIIPIEGASRPP</sequence>
<organism evidence="1 2">
    <name type="scientific">Candidatus Terraquivivens tikiterensis</name>
    <dbReference type="NCBI Taxonomy" id="1980982"/>
    <lineage>
        <taxon>Archaea</taxon>
        <taxon>Nitrososphaerota</taxon>
        <taxon>Candidatus Wolframiiraptoraceae</taxon>
        <taxon>Candidatus Terraquivivens</taxon>
    </lineage>
</organism>
<comment type="caution">
    <text evidence="1">The sequence shown here is derived from an EMBL/GenBank/DDBJ whole genome shotgun (WGS) entry which is preliminary data.</text>
</comment>
<accession>A0A2R7Y3A3</accession>
<dbReference type="Proteomes" id="UP000244066">
    <property type="component" value="Unassembled WGS sequence"/>
</dbReference>
<gene>
    <name evidence="1" type="ORF">B9J98_04555</name>
</gene>
<name>A0A2R7Y3A3_9ARCH</name>
<dbReference type="AlphaFoldDB" id="A0A2R7Y3A3"/>
<proteinExistence type="predicted"/>
<evidence type="ECO:0000313" key="1">
    <source>
        <dbReference type="EMBL" id="PUA32021.1"/>
    </source>
</evidence>
<dbReference type="SUPFAM" id="SSF81301">
    <property type="entry name" value="Nucleotidyltransferase"/>
    <property type="match status" value="1"/>
</dbReference>
<dbReference type="InterPro" id="IPR043519">
    <property type="entry name" value="NT_sf"/>
</dbReference>
<evidence type="ECO:0008006" key="3">
    <source>
        <dbReference type="Google" id="ProtNLM"/>
    </source>
</evidence>
<dbReference type="EMBL" id="NDWU01000010">
    <property type="protein sequence ID" value="PUA32021.1"/>
    <property type="molecule type" value="Genomic_DNA"/>
</dbReference>